<gene>
    <name evidence="2" type="ORF">HF325_002615</name>
</gene>
<sequence>MSEFGLLMEGQDFMMQGSHATDSAQVSHEDVFGQTDVPSGSDSGDPAKETEDDIYDWIFEAIPVDDDDEEESAGLDAENSVEMEIFAEPNPLARASELETRVDPAGDFFGSFSFTDMDVEAEIPQPKEPMMAFEGANVSEAAPSFLVNTSLASLSAENLSELLPVVSSHDSNLDQDFFAIRISCAIGCFDKFHRASASSGPGTERR</sequence>
<evidence type="ECO:0000256" key="1">
    <source>
        <dbReference type="SAM" id="MobiDB-lite"/>
    </source>
</evidence>
<name>A0A8H7GUI3_9ASCO</name>
<protein>
    <submittedName>
        <fullName evidence="2">Uncharacterized protein</fullName>
    </submittedName>
</protein>
<organism evidence="2 3">
    <name type="scientific">Metschnikowia pulcherrima</name>
    <dbReference type="NCBI Taxonomy" id="27326"/>
    <lineage>
        <taxon>Eukaryota</taxon>
        <taxon>Fungi</taxon>
        <taxon>Dikarya</taxon>
        <taxon>Ascomycota</taxon>
        <taxon>Saccharomycotina</taxon>
        <taxon>Pichiomycetes</taxon>
        <taxon>Metschnikowiaceae</taxon>
        <taxon>Metschnikowia</taxon>
    </lineage>
</organism>
<evidence type="ECO:0000313" key="2">
    <source>
        <dbReference type="EMBL" id="KAF8003370.1"/>
    </source>
</evidence>
<evidence type="ECO:0000313" key="3">
    <source>
        <dbReference type="Proteomes" id="UP000649328"/>
    </source>
</evidence>
<accession>A0A8H7GUI3</accession>
<comment type="caution">
    <text evidence="2">The sequence shown here is derived from an EMBL/GenBank/DDBJ whole genome shotgun (WGS) entry which is preliminary data.</text>
</comment>
<feature type="region of interest" description="Disordered" evidence="1">
    <location>
        <begin position="18"/>
        <end position="49"/>
    </location>
</feature>
<dbReference type="AlphaFoldDB" id="A0A8H7GUI3"/>
<dbReference type="EMBL" id="JACBPP010000003">
    <property type="protein sequence ID" value="KAF8003370.1"/>
    <property type="molecule type" value="Genomic_DNA"/>
</dbReference>
<reference evidence="2" key="1">
    <citation type="submission" date="2020-10" db="EMBL/GenBank/DDBJ databases">
        <title>The Whole-Genome Sequence of Metschnikowia persimmonesis, a Novel Endophytic Yeast Species Isolated from Medicinal Plant Diospyros kaki Thumb.</title>
        <authorList>
            <person name="Rahmat E."/>
            <person name="Kang Y."/>
        </authorList>
    </citation>
    <scope>NUCLEOTIDE SEQUENCE</scope>
    <source>
        <strain evidence="2">KIOM G15050</strain>
    </source>
</reference>
<dbReference type="Proteomes" id="UP000649328">
    <property type="component" value="Unassembled WGS sequence"/>
</dbReference>
<proteinExistence type="predicted"/>
<keyword evidence="3" id="KW-1185">Reference proteome</keyword>